<dbReference type="Proteomes" id="UP001140087">
    <property type="component" value="Unassembled WGS sequence"/>
</dbReference>
<evidence type="ECO:0000313" key="1">
    <source>
        <dbReference type="EMBL" id="KAJ2801215.1"/>
    </source>
</evidence>
<organism evidence="1 2">
    <name type="scientific">Coemansia helicoidea</name>
    <dbReference type="NCBI Taxonomy" id="1286919"/>
    <lineage>
        <taxon>Eukaryota</taxon>
        <taxon>Fungi</taxon>
        <taxon>Fungi incertae sedis</taxon>
        <taxon>Zoopagomycota</taxon>
        <taxon>Kickxellomycotina</taxon>
        <taxon>Kickxellomycetes</taxon>
        <taxon>Kickxellales</taxon>
        <taxon>Kickxellaceae</taxon>
        <taxon>Coemansia</taxon>
    </lineage>
</organism>
<name>A0ACC1L5A6_9FUNG</name>
<evidence type="ECO:0000313" key="2">
    <source>
        <dbReference type="Proteomes" id="UP001140087"/>
    </source>
</evidence>
<gene>
    <name evidence="1" type="ORF">H4R21_002872</name>
</gene>
<protein>
    <submittedName>
        <fullName evidence="1">Uncharacterized protein</fullName>
    </submittedName>
</protein>
<reference evidence="1" key="1">
    <citation type="submission" date="2022-07" db="EMBL/GenBank/DDBJ databases">
        <title>Phylogenomic reconstructions and comparative analyses of Kickxellomycotina fungi.</title>
        <authorList>
            <person name="Reynolds N.K."/>
            <person name="Stajich J.E."/>
            <person name="Barry K."/>
            <person name="Grigoriev I.V."/>
            <person name="Crous P."/>
            <person name="Smith M.E."/>
        </authorList>
    </citation>
    <scope>NUCLEOTIDE SEQUENCE</scope>
    <source>
        <strain evidence="1">BCRC 34780</strain>
    </source>
</reference>
<keyword evidence="2" id="KW-1185">Reference proteome</keyword>
<sequence>MKLAILYALLPLMASAGLVRLPLLNYEAGPSPMWRRDTASWDRVARHASMPNHQLRAAPVNGVCDSGGTQLSGYLDTAADKHFFFWFFEAKNKPANGTAPMVVWLNGGPGCSSMVGALTELGPCLVAPDGKSTVDNPYGWNQNANLLVIDQPVGTGFSHGSMVNNSRSAADDLVAMLLLFYKTYPEYHADDLHVFGESFAGHFIPAIGSAIVDHNARVARAGSKASDPANLHIPLTSIGIGNGLIDPKTQFKYYSKMACDSTYPPVLPQDTCASMDGNYTACASLIDTCYDKQDPQSCRFADNICKIAITDPYDKYVDNNVYDVRKKCGEAKLCYPITEAASQFLNMSWVQHALNAKDTKFQECSGDVYKKFRAGYDYMRSYAGDLAKLLDDGVRTLIYAGDADWICNWYGVKAVMQELAWCGKTSFNAAPDTKWSVGSNAAGELRTASNLSFLRVFEAGHMVPMDQPKAALQMLDGWIAGKL</sequence>
<accession>A0ACC1L5A6</accession>
<comment type="caution">
    <text evidence="1">The sequence shown here is derived from an EMBL/GenBank/DDBJ whole genome shotgun (WGS) entry which is preliminary data.</text>
</comment>
<proteinExistence type="predicted"/>
<dbReference type="EMBL" id="JANBUN010000811">
    <property type="protein sequence ID" value="KAJ2801215.1"/>
    <property type="molecule type" value="Genomic_DNA"/>
</dbReference>